<dbReference type="InterPro" id="IPR050248">
    <property type="entry name" value="Polysacc_deacetylase_ArnD"/>
</dbReference>
<proteinExistence type="predicted"/>
<dbReference type="PANTHER" id="PTHR10587:SF137">
    <property type="entry name" value="4-DEOXY-4-FORMAMIDO-L-ARABINOSE-PHOSPHOUNDECAPRENOL DEFORMYLASE ARND-RELATED"/>
    <property type="match status" value="1"/>
</dbReference>
<dbReference type="PANTHER" id="PTHR10587">
    <property type="entry name" value="GLYCOSYL TRANSFERASE-RELATED"/>
    <property type="match status" value="1"/>
</dbReference>
<feature type="domain" description="NodB homology" evidence="2">
    <location>
        <begin position="62"/>
        <end position="248"/>
    </location>
</feature>
<evidence type="ECO:0000259" key="2">
    <source>
        <dbReference type="PROSITE" id="PS51677"/>
    </source>
</evidence>
<evidence type="ECO:0000313" key="3">
    <source>
        <dbReference type="EMBL" id="BBL71840.1"/>
    </source>
</evidence>
<evidence type="ECO:0000313" key="4">
    <source>
        <dbReference type="Proteomes" id="UP000824988"/>
    </source>
</evidence>
<dbReference type="GO" id="GO:0005975">
    <property type="term" value="P:carbohydrate metabolic process"/>
    <property type="evidence" value="ECO:0007669"/>
    <property type="project" value="InterPro"/>
</dbReference>
<dbReference type="AlphaFoldDB" id="A0A8D4VPU6"/>
<gene>
    <name evidence="3" type="ORF">MoryE10_24460</name>
</gene>
<name>A0A8D4VPU6_9GAMM</name>
<organism evidence="3 4">
    <name type="scientific">Methylogaea oryzae</name>
    <dbReference type="NCBI Taxonomy" id="1295382"/>
    <lineage>
        <taxon>Bacteria</taxon>
        <taxon>Pseudomonadati</taxon>
        <taxon>Pseudomonadota</taxon>
        <taxon>Gammaproteobacteria</taxon>
        <taxon>Methylococcales</taxon>
        <taxon>Methylococcaceae</taxon>
        <taxon>Methylogaea</taxon>
    </lineage>
</organism>
<keyword evidence="1" id="KW-0472">Membrane</keyword>
<keyword evidence="1" id="KW-0812">Transmembrane</keyword>
<reference evidence="3" key="1">
    <citation type="submission" date="2019-06" db="EMBL/GenBank/DDBJ databases">
        <title>Complete genome sequence of Methylogaea oryzae strain JCM16910.</title>
        <authorList>
            <person name="Asakawa S."/>
        </authorList>
    </citation>
    <scope>NUCLEOTIDE SEQUENCE</scope>
    <source>
        <strain evidence="3">E10</strain>
    </source>
</reference>
<sequence length="259" mass="27647">MGSTLLTLAAPVALAANPDWWPWVLAAIAAANAVMTFAGLWPRCDWVGPNWTHLPAAAAERGMVALTIDDGPDPAVTPAVLDLLDRYGAKATFFCIGERAERYPALCREIAARGHAVENHTMRHRHNFALLLLGGYLAELQAAQDALTAITGTRPRFFRAPAGLRNPLLDPVLGRLGLRLASWTRRGYDTVEKNPQAVLAKLLKGLQAGDILLLHDGSAARTASGRPVILEALQPLLEAIAAAGLRPATLREALAASDP</sequence>
<feature type="transmembrane region" description="Helical" evidence="1">
    <location>
        <begin position="25"/>
        <end position="41"/>
    </location>
</feature>
<dbReference type="GO" id="GO:0016810">
    <property type="term" value="F:hydrolase activity, acting on carbon-nitrogen (but not peptide) bonds"/>
    <property type="evidence" value="ECO:0007669"/>
    <property type="project" value="InterPro"/>
</dbReference>
<dbReference type="InterPro" id="IPR002509">
    <property type="entry name" value="NODB_dom"/>
</dbReference>
<dbReference type="Proteomes" id="UP000824988">
    <property type="component" value="Chromosome"/>
</dbReference>
<evidence type="ECO:0000256" key="1">
    <source>
        <dbReference type="SAM" id="Phobius"/>
    </source>
</evidence>
<dbReference type="KEGG" id="moz:MoryE10_24460"/>
<keyword evidence="4" id="KW-1185">Reference proteome</keyword>
<accession>A0A8D4VPU6</accession>
<dbReference type="PROSITE" id="PS51677">
    <property type="entry name" value="NODB"/>
    <property type="match status" value="1"/>
</dbReference>
<dbReference type="Pfam" id="PF01522">
    <property type="entry name" value="Polysacc_deac_1"/>
    <property type="match status" value="1"/>
</dbReference>
<keyword evidence="1" id="KW-1133">Transmembrane helix</keyword>
<protein>
    <submittedName>
        <fullName evidence="3">Polysaccharide deacetylase familiy protein</fullName>
    </submittedName>
</protein>
<dbReference type="EMBL" id="AP019782">
    <property type="protein sequence ID" value="BBL71840.1"/>
    <property type="molecule type" value="Genomic_DNA"/>
</dbReference>
<dbReference type="CDD" id="cd10917">
    <property type="entry name" value="CE4_NodB_like_6s_7s"/>
    <property type="match status" value="1"/>
</dbReference>